<comment type="caution">
    <text evidence="1">The sequence shown here is derived from an EMBL/GenBank/DDBJ whole genome shotgun (WGS) entry which is preliminary data.</text>
</comment>
<name>A0A5C6CZ87_9BACT</name>
<evidence type="ECO:0000313" key="1">
    <source>
        <dbReference type="EMBL" id="TWU29245.1"/>
    </source>
</evidence>
<dbReference type="EMBL" id="SJPS01000001">
    <property type="protein sequence ID" value="TWU29245.1"/>
    <property type="molecule type" value="Genomic_DNA"/>
</dbReference>
<protein>
    <recommendedName>
        <fullName evidence="3">PilZ domain-containing protein</fullName>
    </recommendedName>
</protein>
<sequence>MVATTTPEPQTTNITCESCDVELPLLTTSQLDQASLWVCANCGANQIAFPDVDLLPEFGSLVRIHEEQFDTSDAPGIPAHIRVHLASIANRAVPQDVVNRRRSARVVNPMMISVIELDTSFVIAGKGLSVIMTDVSSEGAGLAMTDGTTAPYLALHIPSSSAKPIQIIARVVRQQALIPPYVAVGCEFMFRLGS</sequence>
<proteinExistence type="predicted"/>
<keyword evidence="2" id="KW-1185">Reference proteome</keyword>
<dbReference type="AlphaFoldDB" id="A0A5C6CZ87"/>
<dbReference type="Proteomes" id="UP000318437">
    <property type="component" value="Unassembled WGS sequence"/>
</dbReference>
<organism evidence="1 2">
    <name type="scientific">Bythopirellula polymerisocia</name>
    <dbReference type="NCBI Taxonomy" id="2528003"/>
    <lineage>
        <taxon>Bacteria</taxon>
        <taxon>Pseudomonadati</taxon>
        <taxon>Planctomycetota</taxon>
        <taxon>Planctomycetia</taxon>
        <taxon>Pirellulales</taxon>
        <taxon>Lacipirellulaceae</taxon>
        <taxon>Bythopirellula</taxon>
    </lineage>
</organism>
<evidence type="ECO:0000313" key="2">
    <source>
        <dbReference type="Proteomes" id="UP000318437"/>
    </source>
</evidence>
<dbReference type="RefSeq" id="WP_146447302.1">
    <property type="nucleotide sequence ID" value="NZ_SJPS01000001.1"/>
</dbReference>
<evidence type="ECO:0008006" key="3">
    <source>
        <dbReference type="Google" id="ProtNLM"/>
    </source>
</evidence>
<accession>A0A5C6CZ87</accession>
<gene>
    <name evidence="1" type="ORF">Pla144_00210</name>
</gene>
<dbReference type="OrthoDB" id="9835049at2"/>
<reference evidence="1 2" key="1">
    <citation type="submission" date="2019-02" db="EMBL/GenBank/DDBJ databases">
        <title>Deep-cultivation of Planctomycetes and their phenomic and genomic characterization uncovers novel biology.</title>
        <authorList>
            <person name="Wiegand S."/>
            <person name="Jogler M."/>
            <person name="Boedeker C."/>
            <person name="Pinto D."/>
            <person name="Vollmers J."/>
            <person name="Rivas-Marin E."/>
            <person name="Kohn T."/>
            <person name="Peeters S.H."/>
            <person name="Heuer A."/>
            <person name="Rast P."/>
            <person name="Oberbeckmann S."/>
            <person name="Bunk B."/>
            <person name="Jeske O."/>
            <person name="Meyerdierks A."/>
            <person name="Storesund J.E."/>
            <person name="Kallscheuer N."/>
            <person name="Luecker S."/>
            <person name="Lage O.M."/>
            <person name="Pohl T."/>
            <person name="Merkel B.J."/>
            <person name="Hornburger P."/>
            <person name="Mueller R.-W."/>
            <person name="Bruemmer F."/>
            <person name="Labrenz M."/>
            <person name="Spormann A.M."/>
            <person name="Op Den Camp H."/>
            <person name="Overmann J."/>
            <person name="Amann R."/>
            <person name="Jetten M.S.M."/>
            <person name="Mascher T."/>
            <person name="Medema M.H."/>
            <person name="Devos D.P."/>
            <person name="Kaster A.-K."/>
            <person name="Ovreas L."/>
            <person name="Rohde M."/>
            <person name="Galperin M.Y."/>
            <person name="Jogler C."/>
        </authorList>
    </citation>
    <scope>NUCLEOTIDE SEQUENCE [LARGE SCALE GENOMIC DNA]</scope>
    <source>
        <strain evidence="1 2">Pla144</strain>
    </source>
</reference>